<evidence type="ECO:0000313" key="2">
    <source>
        <dbReference type="EMBL" id="CAK0884808.1"/>
    </source>
</evidence>
<reference evidence="2" key="1">
    <citation type="submission" date="2023-10" db="EMBL/GenBank/DDBJ databases">
        <authorList>
            <person name="Chen Y."/>
            <person name="Shah S."/>
            <person name="Dougan E. K."/>
            <person name="Thang M."/>
            <person name="Chan C."/>
        </authorList>
    </citation>
    <scope>NUCLEOTIDE SEQUENCE [LARGE SCALE GENOMIC DNA]</scope>
</reference>
<organism evidence="2 3">
    <name type="scientific">Prorocentrum cordatum</name>
    <dbReference type="NCBI Taxonomy" id="2364126"/>
    <lineage>
        <taxon>Eukaryota</taxon>
        <taxon>Sar</taxon>
        <taxon>Alveolata</taxon>
        <taxon>Dinophyceae</taxon>
        <taxon>Prorocentrales</taxon>
        <taxon>Prorocentraceae</taxon>
        <taxon>Prorocentrum</taxon>
    </lineage>
</organism>
<evidence type="ECO:0000256" key="1">
    <source>
        <dbReference type="SAM" id="Phobius"/>
    </source>
</evidence>
<gene>
    <name evidence="2" type="ORF">PCOR1329_LOCUS66601</name>
</gene>
<dbReference type="Proteomes" id="UP001189429">
    <property type="component" value="Unassembled WGS sequence"/>
</dbReference>
<accession>A0ABN9WIK4</accession>
<name>A0ABN9WIK4_9DINO</name>
<proteinExistence type="predicted"/>
<feature type="transmembrane region" description="Helical" evidence="1">
    <location>
        <begin position="12"/>
        <end position="32"/>
    </location>
</feature>
<protein>
    <submittedName>
        <fullName evidence="2">Uncharacterized protein</fullName>
    </submittedName>
</protein>
<feature type="non-terminal residue" evidence="2">
    <location>
        <position position="1"/>
    </location>
</feature>
<keyword evidence="3" id="KW-1185">Reference proteome</keyword>
<feature type="non-terminal residue" evidence="2">
    <location>
        <position position="123"/>
    </location>
</feature>
<keyword evidence="1" id="KW-0472">Membrane</keyword>
<sequence length="123" mass="12950">AGETSLAFQLRLGLGALAYLLLEALAAALRLVSGGAQACLPRWRAEPPPSSPPRLEAPEGPDFAKLAAEQARASRERSRCTVPGPLLWHERPTISERGALSYILTPGFERGGAGRRIGVPAAA</sequence>
<dbReference type="EMBL" id="CAUYUJ010018590">
    <property type="protein sequence ID" value="CAK0884808.1"/>
    <property type="molecule type" value="Genomic_DNA"/>
</dbReference>
<comment type="caution">
    <text evidence="2">The sequence shown here is derived from an EMBL/GenBank/DDBJ whole genome shotgun (WGS) entry which is preliminary data.</text>
</comment>
<keyword evidence="1" id="KW-1133">Transmembrane helix</keyword>
<evidence type="ECO:0000313" key="3">
    <source>
        <dbReference type="Proteomes" id="UP001189429"/>
    </source>
</evidence>
<keyword evidence="1" id="KW-0812">Transmembrane</keyword>